<keyword evidence="3" id="KW-1185">Reference proteome</keyword>
<name>A0AAD6FSB1_9TELE</name>
<dbReference type="AlphaFoldDB" id="A0AAD6FSB1"/>
<dbReference type="Proteomes" id="UP001219934">
    <property type="component" value="Unassembled WGS sequence"/>
</dbReference>
<proteinExistence type="predicted"/>
<feature type="compositionally biased region" description="Polar residues" evidence="1">
    <location>
        <begin position="1"/>
        <end position="28"/>
    </location>
</feature>
<reference evidence="2" key="1">
    <citation type="submission" date="2022-11" db="EMBL/GenBank/DDBJ databases">
        <title>Chromosome-level genome of Pogonophryne albipinna.</title>
        <authorList>
            <person name="Jo E."/>
        </authorList>
    </citation>
    <scope>NUCLEOTIDE SEQUENCE</scope>
    <source>
        <strain evidence="2">SGF0006</strain>
        <tissue evidence="2">Muscle</tissue>
    </source>
</reference>
<organism evidence="2 3">
    <name type="scientific">Pogonophryne albipinna</name>
    <dbReference type="NCBI Taxonomy" id="1090488"/>
    <lineage>
        <taxon>Eukaryota</taxon>
        <taxon>Metazoa</taxon>
        <taxon>Chordata</taxon>
        <taxon>Craniata</taxon>
        <taxon>Vertebrata</taxon>
        <taxon>Euteleostomi</taxon>
        <taxon>Actinopterygii</taxon>
        <taxon>Neopterygii</taxon>
        <taxon>Teleostei</taxon>
        <taxon>Neoteleostei</taxon>
        <taxon>Acanthomorphata</taxon>
        <taxon>Eupercaria</taxon>
        <taxon>Perciformes</taxon>
        <taxon>Notothenioidei</taxon>
        <taxon>Pogonophryne</taxon>
    </lineage>
</organism>
<evidence type="ECO:0000256" key="1">
    <source>
        <dbReference type="SAM" id="MobiDB-lite"/>
    </source>
</evidence>
<protein>
    <submittedName>
        <fullName evidence="2">Uncharacterized protein</fullName>
    </submittedName>
</protein>
<sequence>MPAFTSPTTSRPSLLQHESSSAPQTHGATGSPGVRCHQVQQCCPETRGQDPGEDPAALYSTVNTSR</sequence>
<evidence type="ECO:0000313" key="2">
    <source>
        <dbReference type="EMBL" id="KAJ4945158.1"/>
    </source>
</evidence>
<dbReference type="EMBL" id="JAPTMU010000004">
    <property type="protein sequence ID" value="KAJ4945158.1"/>
    <property type="molecule type" value="Genomic_DNA"/>
</dbReference>
<evidence type="ECO:0000313" key="3">
    <source>
        <dbReference type="Proteomes" id="UP001219934"/>
    </source>
</evidence>
<feature type="region of interest" description="Disordered" evidence="1">
    <location>
        <begin position="1"/>
        <end position="66"/>
    </location>
</feature>
<comment type="caution">
    <text evidence="2">The sequence shown here is derived from an EMBL/GenBank/DDBJ whole genome shotgun (WGS) entry which is preliminary data.</text>
</comment>
<accession>A0AAD6FSB1</accession>
<gene>
    <name evidence="2" type="ORF">JOQ06_013694</name>
</gene>